<dbReference type="Proteomes" id="UP001054837">
    <property type="component" value="Unassembled WGS sequence"/>
</dbReference>
<reference evidence="2 3" key="1">
    <citation type="submission" date="2021-06" db="EMBL/GenBank/DDBJ databases">
        <title>Caerostris darwini draft genome.</title>
        <authorList>
            <person name="Kono N."/>
            <person name="Arakawa K."/>
        </authorList>
    </citation>
    <scope>NUCLEOTIDE SEQUENCE [LARGE SCALE GENOMIC DNA]</scope>
</reference>
<keyword evidence="1" id="KW-1133">Transmembrane helix</keyword>
<evidence type="ECO:0000313" key="3">
    <source>
        <dbReference type="Proteomes" id="UP001054837"/>
    </source>
</evidence>
<dbReference type="AlphaFoldDB" id="A0AAV4Q937"/>
<gene>
    <name evidence="2" type="ORF">CDAR_49351</name>
</gene>
<feature type="transmembrane region" description="Helical" evidence="1">
    <location>
        <begin position="82"/>
        <end position="109"/>
    </location>
</feature>
<evidence type="ECO:0000256" key="1">
    <source>
        <dbReference type="SAM" id="Phobius"/>
    </source>
</evidence>
<evidence type="ECO:0000313" key="2">
    <source>
        <dbReference type="EMBL" id="GIY05536.1"/>
    </source>
</evidence>
<dbReference type="EMBL" id="BPLQ01004098">
    <property type="protein sequence ID" value="GIY05536.1"/>
    <property type="molecule type" value="Genomic_DNA"/>
</dbReference>
<keyword evidence="1" id="KW-0812">Transmembrane</keyword>
<keyword evidence="3" id="KW-1185">Reference proteome</keyword>
<name>A0AAV4Q937_9ARAC</name>
<proteinExistence type="predicted"/>
<keyword evidence="1" id="KW-0472">Membrane</keyword>
<comment type="caution">
    <text evidence="2">The sequence shown here is derived from an EMBL/GenBank/DDBJ whole genome shotgun (WGS) entry which is preliminary data.</text>
</comment>
<organism evidence="2 3">
    <name type="scientific">Caerostris darwini</name>
    <dbReference type="NCBI Taxonomy" id="1538125"/>
    <lineage>
        <taxon>Eukaryota</taxon>
        <taxon>Metazoa</taxon>
        <taxon>Ecdysozoa</taxon>
        <taxon>Arthropoda</taxon>
        <taxon>Chelicerata</taxon>
        <taxon>Arachnida</taxon>
        <taxon>Araneae</taxon>
        <taxon>Araneomorphae</taxon>
        <taxon>Entelegynae</taxon>
        <taxon>Araneoidea</taxon>
        <taxon>Araneidae</taxon>
        <taxon>Caerostris</taxon>
    </lineage>
</organism>
<accession>A0AAV4Q937</accession>
<protein>
    <submittedName>
        <fullName evidence="2">Uncharacterized protein</fullName>
    </submittedName>
</protein>
<sequence>MPTKNNTSKNIGKANNFPSALFEPHTIQIPIQSPGFQIHFDLKEGCKKYFHTKSLQTTEQTEDKSELMELQFNESYAEKTGTAFFCCSSLSLFADFFFVPHGILVFVQYNSRFRLICKM</sequence>